<sequence length="121" mass="13778">MQAKRLLFYYCTSLPRVPSSTTPPIHLFTHSSYPSIPSFKFLSLPLQLPLKFPIHFYIYLSSFSSTKTQYASCGACIKASKYRHNLLLTKSSINFGAFTLSLTLNPNLELIISFETSFFYS</sequence>
<dbReference type="EMBL" id="VICG01000001">
    <property type="protein sequence ID" value="KAA8576507.1"/>
    <property type="molecule type" value="Genomic_DNA"/>
</dbReference>
<keyword evidence="2" id="KW-1185">Reference proteome</keyword>
<name>A0A5M9K6N2_MONFR</name>
<organism evidence="1 2">
    <name type="scientific">Monilinia fructicola</name>
    <name type="common">Brown rot fungus</name>
    <name type="synonym">Ciboria fructicola</name>
    <dbReference type="NCBI Taxonomy" id="38448"/>
    <lineage>
        <taxon>Eukaryota</taxon>
        <taxon>Fungi</taxon>
        <taxon>Dikarya</taxon>
        <taxon>Ascomycota</taxon>
        <taxon>Pezizomycotina</taxon>
        <taxon>Leotiomycetes</taxon>
        <taxon>Helotiales</taxon>
        <taxon>Sclerotiniaceae</taxon>
        <taxon>Monilinia</taxon>
    </lineage>
</organism>
<accession>A0A5M9K6N2</accession>
<protein>
    <submittedName>
        <fullName evidence="1">Uncharacterized protein</fullName>
    </submittedName>
</protein>
<evidence type="ECO:0000313" key="2">
    <source>
        <dbReference type="Proteomes" id="UP000322873"/>
    </source>
</evidence>
<evidence type="ECO:0000313" key="1">
    <source>
        <dbReference type="EMBL" id="KAA8576507.1"/>
    </source>
</evidence>
<gene>
    <name evidence="1" type="ORF">EYC84_006617</name>
</gene>
<comment type="caution">
    <text evidence="1">The sequence shown here is derived from an EMBL/GenBank/DDBJ whole genome shotgun (WGS) entry which is preliminary data.</text>
</comment>
<dbReference type="Proteomes" id="UP000322873">
    <property type="component" value="Unassembled WGS sequence"/>
</dbReference>
<reference evidence="1 2" key="1">
    <citation type="submission" date="2019-06" db="EMBL/GenBank/DDBJ databases">
        <title>Genome Sequence of the Brown Rot Fungal Pathogen Monilinia fructicola.</title>
        <authorList>
            <person name="De Miccolis Angelini R.M."/>
            <person name="Landi L."/>
            <person name="Abate D."/>
            <person name="Pollastro S."/>
            <person name="Romanazzi G."/>
            <person name="Faretra F."/>
        </authorList>
    </citation>
    <scope>NUCLEOTIDE SEQUENCE [LARGE SCALE GENOMIC DNA]</scope>
    <source>
        <strain evidence="1 2">Mfrc123</strain>
    </source>
</reference>
<proteinExistence type="predicted"/>
<dbReference type="AlphaFoldDB" id="A0A5M9K6N2"/>